<keyword evidence="2" id="KW-0560">Oxidoreductase</keyword>
<dbReference type="InterPro" id="IPR012349">
    <property type="entry name" value="Split_barrel_FMN-bd"/>
</dbReference>
<dbReference type="InterPro" id="IPR050268">
    <property type="entry name" value="NADH-dep_flavin_reductase"/>
</dbReference>
<dbReference type="Gene3D" id="2.30.110.10">
    <property type="entry name" value="Electron Transport, Fmn-binding Protein, Chain A"/>
    <property type="match status" value="1"/>
</dbReference>
<reference evidence="6" key="1">
    <citation type="journal article" date="2003" name="Proc. Natl. Acad. Sci. U.S.A.">
        <title>The complete genome sequence of Mycobacterium bovis.</title>
        <authorList>
            <person name="Garnier T."/>
            <person name="Eiglmeier K."/>
            <person name="Camus J.-C."/>
            <person name="Medina N."/>
            <person name="Mansoor H."/>
            <person name="Pryor M."/>
            <person name="Duthoy S."/>
            <person name="Grondin S."/>
            <person name="Lacroix C."/>
            <person name="Monsempe C."/>
            <person name="Simon S."/>
            <person name="Harris B."/>
            <person name="Atkin R."/>
            <person name="Doggett J."/>
            <person name="Mayes R."/>
            <person name="Keating L."/>
            <person name="Wheeler P.R."/>
            <person name="Parkhill J."/>
            <person name="Barrell B.G."/>
            <person name="Cole S.T."/>
            <person name="Gordon S.V."/>
            <person name="Hewinson R.G."/>
        </authorList>
    </citation>
    <scope>NUCLEOTIDE SEQUENCE [LARGE SCALE GENOMIC DNA]</scope>
    <source>
        <strain evidence="6">ATCC BAA-935 / AF2122/97</strain>
    </source>
</reference>
<evidence type="ECO:0000313" key="4">
    <source>
        <dbReference type="EMBL" id="CAB0186208.1"/>
    </source>
</evidence>
<feature type="domain" description="Flavin reductase like" evidence="3">
    <location>
        <begin position="24"/>
        <end position="167"/>
    </location>
</feature>
<evidence type="ECO:0000256" key="2">
    <source>
        <dbReference type="ARBA" id="ARBA00023002"/>
    </source>
</evidence>
<dbReference type="EMBL" id="LR777660">
    <property type="protein sequence ID" value="CAB0186208.1"/>
    <property type="molecule type" value="Genomic_DNA"/>
</dbReference>
<reference evidence="5" key="2">
    <citation type="submission" date="2016-12" db="EMBL/GenBank/DDBJ databases">
        <authorList>
            <person name="Malone K.M."/>
        </authorList>
    </citation>
    <scope>NUCLEOTIDE SEQUENCE</scope>
    <source>
        <strain evidence="5">AF2122/97</strain>
    </source>
</reference>
<gene>
    <name evidence="5" type="ordered locus">BQ2027_MB1974</name>
</gene>
<dbReference type="GO" id="GO:0010181">
    <property type="term" value="F:FMN binding"/>
    <property type="evidence" value="ECO:0007669"/>
    <property type="project" value="InterPro"/>
</dbReference>
<reference evidence="5" key="5">
    <citation type="submission" date="2020-04" db="EMBL/GenBank/DDBJ databases">
        <authorList>
            <person name="Malone M K."/>
            <person name="Farrell D."/>
            <person name="Malone K."/>
        </authorList>
    </citation>
    <scope>NUCLEOTIDE SEQUENCE</scope>
    <source>
        <strain evidence="5">AF2122/97</strain>
    </source>
</reference>
<dbReference type="AlphaFoldDB" id="A0A1R3Y070"/>
<dbReference type="Proteomes" id="UP000001419">
    <property type="component" value="Chromosome"/>
</dbReference>
<dbReference type="KEGG" id="mbo:BQ2027_MB1974"/>
<evidence type="ECO:0000256" key="1">
    <source>
        <dbReference type="ARBA" id="ARBA00008898"/>
    </source>
</evidence>
<name>A0A1R3Y070_MYCBO</name>
<keyword evidence="6" id="KW-1185">Reference proteome</keyword>
<proteinExistence type="inferred from homology"/>
<reference evidence="6" key="3">
    <citation type="journal article" date="2017" name="Genome Announc.">
        <title>Updated reference genome sequence and annotation of Mycobacterium bovis AF2122/97.</title>
        <authorList>
            <person name="Malone K.M."/>
            <person name="Farrell D."/>
            <person name="Stuber T.P."/>
            <person name="Schubert O.T."/>
            <person name="Aebersold R."/>
            <person name="Robbe-Austerman S."/>
            <person name="Gordon S.V."/>
        </authorList>
    </citation>
    <scope>NUCLEOTIDE SEQUENCE [LARGE SCALE GENOMIC DNA]</scope>
    <source>
        <strain evidence="6">ATCC BAA-935 / AF2122/97</strain>
    </source>
</reference>
<evidence type="ECO:0000313" key="6">
    <source>
        <dbReference type="Proteomes" id="UP000001419"/>
    </source>
</evidence>
<dbReference type="Pfam" id="PF01613">
    <property type="entry name" value="Flavin_Reduct"/>
    <property type="match status" value="1"/>
</dbReference>
<organism evidence="5 6">
    <name type="scientific">Mycobacterium bovis (strain ATCC BAA-935 / AF2122/97)</name>
    <dbReference type="NCBI Taxonomy" id="233413"/>
    <lineage>
        <taxon>Bacteria</taxon>
        <taxon>Bacillati</taxon>
        <taxon>Actinomycetota</taxon>
        <taxon>Actinomycetes</taxon>
        <taxon>Mycobacteriales</taxon>
        <taxon>Mycobacteriaceae</taxon>
        <taxon>Mycobacterium</taxon>
        <taxon>Mycobacterium tuberculosis complex</taxon>
    </lineage>
</organism>
<dbReference type="InterPro" id="IPR002563">
    <property type="entry name" value="Flavin_Rdtase-like_dom"/>
</dbReference>
<protein>
    <submittedName>
        <fullName evidence="5">PROBABLE OXIDOREDUCTASE</fullName>
    </submittedName>
</protein>
<dbReference type="PANTHER" id="PTHR30466:SF11">
    <property type="entry name" value="FLAVIN-DEPENDENT MONOOXYGENASE, REDUCTASE SUBUNIT HSAB"/>
    <property type="match status" value="1"/>
</dbReference>
<dbReference type="PANTHER" id="PTHR30466">
    <property type="entry name" value="FLAVIN REDUCTASE"/>
    <property type="match status" value="1"/>
</dbReference>
<dbReference type="SMART" id="SM00903">
    <property type="entry name" value="Flavin_Reduct"/>
    <property type="match status" value="1"/>
</dbReference>
<dbReference type="GO" id="GO:0042602">
    <property type="term" value="F:riboflavin reductase (NADPH) activity"/>
    <property type="evidence" value="ECO:0007669"/>
    <property type="project" value="TreeGrafter"/>
</dbReference>
<sequence length="244" mass="26385">MSCTFDMVPETVDHLDEVGLRRVFGCFPCGVIAVCAMVDDQPVGMAASSFTSVSVDPPLVSICVQNCSTTWPKLRDRPRLGVSVLAEGHDAACMSLSRKEGNRFAGVFWSELSSGGVVIAGAGAWLDCRPYAEIPAGDHLIALLEICAVRADPETPPLVFHGSRFRRWSLDEDDRCAGTSCDHGDGGRSRRGPDRRPQWRWLSRLRRPGRDAAAGCLCGPAHLGLFARRAAGRRMRATAPAAHV</sequence>
<dbReference type="SUPFAM" id="SSF50475">
    <property type="entry name" value="FMN-binding split barrel"/>
    <property type="match status" value="1"/>
</dbReference>
<reference evidence="4" key="4">
    <citation type="submission" date="2020-02" db="EMBL/GenBank/DDBJ databases">
        <authorList>
            <person name="Farrell D."/>
            <person name="Gordon V S."/>
        </authorList>
    </citation>
    <scope>NUCLEOTIDE SEQUENCE</scope>
    <source>
        <strain evidence="4">AF2122/97</strain>
    </source>
</reference>
<comment type="similarity">
    <text evidence="1">Belongs to the non-flavoprotein flavin reductase family.</text>
</comment>
<evidence type="ECO:0000259" key="3">
    <source>
        <dbReference type="SMART" id="SM00903"/>
    </source>
</evidence>
<dbReference type="EMBL" id="LT708304">
    <property type="protein sequence ID" value="SIU00577.1"/>
    <property type="molecule type" value="Genomic_DNA"/>
</dbReference>
<accession>A0A1R3Y070</accession>
<evidence type="ECO:0000313" key="5">
    <source>
        <dbReference type="EMBL" id="SIU00577.1"/>
    </source>
</evidence>